<accession>A0A1Y5TYR8</accession>
<dbReference type="RefSeq" id="WP_085885644.1">
    <property type="nucleotide sequence ID" value="NZ_FWFR01000006.1"/>
</dbReference>
<protein>
    <submittedName>
        <fullName evidence="2">Uncharacterized protein</fullName>
    </submittedName>
</protein>
<gene>
    <name evidence="2" type="ORF">OCH7691_04310</name>
</gene>
<feature type="chain" id="PRO_5013096867" evidence="1">
    <location>
        <begin position="25"/>
        <end position="236"/>
    </location>
</feature>
<name>A0A1Y5TYR8_9PROT</name>
<feature type="signal peptide" evidence="1">
    <location>
        <begin position="1"/>
        <end position="24"/>
    </location>
</feature>
<dbReference type="InParanoid" id="A0A1Y5TYR8"/>
<dbReference type="AlphaFoldDB" id="A0A1Y5TYR8"/>
<dbReference type="EMBL" id="FWFR01000006">
    <property type="protein sequence ID" value="SLN77158.1"/>
    <property type="molecule type" value="Genomic_DNA"/>
</dbReference>
<keyword evidence="3" id="KW-1185">Reference proteome</keyword>
<keyword evidence="1" id="KW-0732">Signal</keyword>
<sequence>MKRIPGLPLIVALTLSLPLASAFAAELVVIKSTAQAYQPGQQVAAGAKIALGKGETLTLLSQSGKPISFKGPFDGVAADSGGGDANLLKRISVFMREQKAGGAKLGATRDGGGPTSGEIWAINAEKSGTYCVADGKTANFWREGKSGKGSASVKEVARNKRGDLRWKAGEPLTAWPDGVPLKDGGEYLVQMQGAFTASRLTVHLVPGGLDGPVREAAYMIDKGCREQAQLLLESLG</sequence>
<dbReference type="Proteomes" id="UP000193200">
    <property type="component" value="Unassembled WGS sequence"/>
</dbReference>
<organism evidence="2 3">
    <name type="scientific">Oceanibacterium hippocampi</name>
    <dbReference type="NCBI Taxonomy" id="745714"/>
    <lineage>
        <taxon>Bacteria</taxon>
        <taxon>Pseudomonadati</taxon>
        <taxon>Pseudomonadota</taxon>
        <taxon>Alphaproteobacteria</taxon>
        <taxon>Sneathiellales</taxon>
        <taxon>Sneathiellaceae</taxon>
        <taxon>Oceanibacterium</taxon>
    </lineage>
</organism>
<reference evidence="2 3" key="1">
    <citation type="submission" date="2017-03" db="EMBL/GenBank/DDBJ databases">
        <authorList>
            <person name="Afonso C.L."/>
            <person name="Miller P.J."/>
            <person name="Scott M.A."/>
            <person name="Spackman E."/>
            <person name="Goraichik I."/>
            <person name="Dimitrov K.M."/>
            <person name="Suarez D.L."/>
            <person name="Swayne D.E."/>
        </authorList>
    </citation>
    <scope>NUCLEOTIDE SEQUENCE [LARGE SCALE GENOMIC DNA]</scope>
    <source>
        <strain evidence="2 3">CECT 7691</strain>
    </source>
</reference>
<evidence type="ECO:0000313" key="2">
    <source>
        <dbReference type="EMBL" id="SLN77158.1"/>
    </source>
</evidence>
<proteinExistence type="predicted"/>
<dbReference type="OrthoDB" id="8060097at2"/>
<evidence type="ECO:0000313" key="3">
    <source>
        <dbReference type="Proteomes" id="UP000193200"/>
    </source>
</evidence>
<evidence type="ECO:0000256" key="1">
    <source>
        <dbReference type="SAM" id="SignalP"/>
    </source>
</evidence>